<dbReference type="Proteomes" id="UP001431429">
    <property type="component" value="Unassembled WGS sequence"/>
</dbReference>
<feature type="signal peptide" evidence="1">
    <location>
        <begin position="1"/>
        <end position="37"/>
    </location>
</feature>
<sequence length="193" mass="19066">MSATARITAGRRAGTFGIAALLLLTGASLTTAQPAKAAVPAKAAKPAKAAGIDVECLGSFSRTFSPAITLTPQSVTGTATYTYNTCAIGSTGSGSASSTLTISCIPLAAGPPETETVTWLDPTGGSSVITWSQPTVVAQTIVFTGTVTSGRYLGDAATKITSGVSYVGSVIGCLLGTPISGTTGLVDSLLLTS</sequence>
<keyword evidence="1" id="KW-0732">Signal</keyword>
<comment type="caution">
    <text evidence="2">The sequence shown here is derived from an EMBL/GenBank/DDBJ whole genome shotgun (WGS) entry which is preliminary data.</text>
</comment>
<name>A0ABT0V026_9ACTN</name>
<organism evidence="2 3">
    <name type="scientific">Streptomyces albipurpureus</name>
    <dbReference type="NCBI Taxonomy" id="2897419"/>
    <lineage>
        <taxon>Bacteria</taxon>
        <taxon>Bacillati</taxon>
        <taxon>Actinomycetota</taxon>
        <taxon>Actinomycetes</taxon>
        <taxon>Kitasatosporales</taxon>
        <taxon>Streptomycetaceae</taxon>
        <taxon>Streptomyces</taxon>
    </lineage>
</organism>
<protein>
    <recommendedName>
        <fullName evidence="4">Ig-like domain-containing protein</fullName>
    </recommendedName>
</protein>
<feature type="chain" id="PRO_5045641526" description="Ig-like domain-containing protein" evidence="1">
    <location>
        <begin position="38"/>
        <end position="193"/>
    </location>
</feature>
<gene>
    <name evidence="2" type="ORF">NBG84_35720</name>
</gene>
<evidence type="ECO:0000313" key="3">
    <source>
        <dbReference type="Proteomes" id="UP001431429"/>
    </source>
</evidence>
<proteinExistence type="predicted"/>
<dbReference type="RefSeq" id="WP_250923858.1">
    <property type="nucleotide sequence ID" value="NZ_JAMQAW010000078.1"/>
</dbReference>
<keyword evidence="3" id="KW-1185">Reference proteome</keyword>
<reference evidence="2" key="1">
    <citation type="submission" date="2022-06" db="EMBL/GenBank/DDBJ databases">
        <title>Genome public.</title>
        <authorList>
            <person name="Sun Q."/>
        </authorList>
    </citation>
    <scope>NUCLEOTIDE SEQUENCE</scope>
    <source>
        <strain evidence="2">CWNU-1</strain>
    </source>
</reference>
<dbReference type="EMBL" id="JAMQAW010000078">
    <property type="protein sequence ID" value="MCM2393564.1"/>
    <property type="molecule type" value="Genomic_DNA"/>
</dbReference>
<evidence type="ECO:0008006" key="4">
    <source>
        <dbReference type="Google" id="ProtNLM"/>
    </source>
</evidence>
<evidence type="ECO:0000313" key="2">
    <source>
        <dbReference type="EMBL" id="MCM2393564.1"/>
    </source>
</evidence>
<accession>A0ABT0V026</accession>
<evidence type="ECO:0000256" key="1">
    <source>
        <dbReference type="SAM" id="SignalP"/>
    </source>
</evidence>